<dbReference type="RefSeq" id="WP_301588424.1">
    <property type="nucleotide sequence ID" value="NZ_JAPFQI010000001.1"/>
</dbReference>
<sequence length="118" mass="12713">MTAGFDARAALAQIRARRAEAEAARPVSSLRRISSEPDAFPASAAAPSPWPEGVDFVLTRDAARLSGYVAAGCRWRWCPSGSIELTKPDGLPWCLPPEMVIRLGAERLLPEVVTEAQP</sequence>
<reference evidence="1 2" key="1">
    <citation type="submission" date="2022-10" db="EMBL/GenBank/DDBJ databases">
        <title>Roseococcus glaciei nov., sp. nov., isolated from glacier.</title>
        <authorList>
            <person name="Liu Q."/>
            <person name="Xin Y.-H."/>
        </authorList>
    </citation>
    <scope>NUCLEOTIDE SEQUENCE [LARGE SCALE GENOMIC DNA]</scope>
    <source>
        <strain evidence="1 2">MDT2-1-1</strain>
    </source>
</reference>
<name>A0ABT3NRD8_9PROT</name>
<dbReference type="EMBL" id="JAPFQI010000001">
    <property type="protein sequence ID" value="MCW8084725.1"/>
    <property type="molecule type" value="Genomic_DNA"/>
</dbReference>
<comment type="caution">
    <text evidence="1">The sequence shown here is derived from an EMBL/GenBank/DDBJ whole genome shotgun (WGS) entry which is preliminary data.</text>
</comment>
<gene>
    <name evidence="1" type="ORF">OF850_03725</name>
</gene>
<dbReference type="Proteomes" id="UP001526430">
    <property type="component" value="Unassembled WGS sequence"/>
</dbReference>
<protein>
    <submittedName>
        <fullName evidence="1">Uncharacterized protein</fullName>
    </submittedName>
</protein>
<keyword evidence="2" id="KW-1185">Reference proteome</keyword>
<evidence type="ECO:0000313" key="1">
    <source>
        <dbReference type="EMBL" id="MCW8084725.1"/>
    </source>
</evidence>
<organism evidence="1 2">
    <name type="scientific">Sabulicella glaciei</name>
    <dbReference type="NCBI Taxonomy" id="2984948"/>
    <lineage>
        <taxon>Bacteria</taxon>
        <taxon>Pseudomonadati</taxon>
        <taxon>Pseudomonadota</taxon>
        <taxon>Alphaproteobacteria</taxon>
        <taxon>Acetobacterales</taxon>
        <taxon>Acetobacteraceae</taxon>
        <taxon>Sabulicella</taxon>
    </lineage>
</organism>
<proteinExistence type="predicted"/>
<accession>A0ABT3NRD8</accession>
<evidence type="ECO:0000313" key="2">
    <source>
        <dbReference type="Proteomes" id="UP001526430"/>
    </source>
</evidence>